<accession>A0A9P1H094</accession>
<dbReference type="Proteomes" id="UP000838763">
    <property type="component" value="Unassembled WGS sequence"/>
</dbReference>
<keyword evidence="2" id="KW-0285">Flavoprotein</keyword>
<dbReference type="InterPro" id="IPR002938">
    <property type="entry name" value="FAD-bd"/>
</dbReference>
<dbReference type="InterPro" id="IPR036188">
    <property type="entry name" value="FAD/NAD-bd_sf"/>
</dbReference>
<name>A0A9P1H094_9PEZI</name>
<keyword evidence="3" id="KW-0274">FAD</keyword>
<dbReference type="EMBL" id="CALLCH030000007">
    <property type="protein sequence ID" value="CAI4213067.1"/>
    <property type="molecule type" value="Genomic_DNA"/>
</dbReference>
<dbReference type="Gene3D" id="3.50.50.60">
    <property type="entry name" value="FAD/NAD(P)-binding domain"/>
    <property type="match status" value="2"/>
</dbReference>
<evidence type="ECO:0000259" key="7">
    <source>
        <dbReference type="Pfam" id="PF01494"/>
    </source>
</evidence>
<dbReference type="GO" id="GO:0071949">
    <property type="term" value="F:FAD binding"/>
    <property type="evidence" value="ECO:0007669"/>
    <property type="project" value="InterPro"/>
</dbReference>
<proteinExistence type="predicted"/>
<dbReference type="GO" id="GO:0004497">
    <property type="term" value="F:monooxygenase activity"/>
    <property type="evidence" value="ECO:0007669"/>
    <property type="project" value="UniProtKB-KW"/>
</dbReference>
<keyword evidence="5" id="KW-0503">Monooxygenase</keyword>
<comment type="caution">
    <text evidence="8">The sequence shown here is derived from an EMBL/GenBank/DDBJ whole genome shotgun (WGS) entry which is preliminary data.</text>
</comment>
<reference evidence="8" key="1">
    <citation type="submission" date="2022-11" db="EMBL/GenBank/DDBJ databases">
        <authorList>
            <person name="Scott C."/>
            <person name="Bruce N."/>
        </authorList>
    </citation>
    <scope>NUCLEOTIDE SEQUENCE</scope>
</reference>
<dbReference type="AlphaFoldDB" id="A0A9P1H094"/>
<feature type="region of interest" description="Disordered" evidence="6">
    <location>
        <begin position="322"/>
        <end position="352"/>
    </location>
</feature>
<feature type="domain" description="FAD-binding" evidence="7">
    <location>
        <begin position="11"/>
        <end position="206"/>
    </location>
</feature>
<evidence type="ECO:0000256" key="3">
    <source>
        <dbReference type="ARBA" id="ARBA00022827"/>
    </source>
</evidence>
<organism evidence="8 9">
    <name type="scientific">Parascedosporium putredinis</name>
    <dbReference type="NCBI Taxonomy" id="1442378"/>
    <lineage>
        <taxon>Eukaryota</taxon>
        <taxon>Fungi</taxon>
        <taxon>Dikarya</taxon>
        <taxon>Ascomycota</taxon>
        <taxon>Pezizomycotina</taxon>
        <taxon>Sordariomycetes</taxon>
        <taxon>Hypocreomycetidae</taxon>
        <taxon>Microascales</taxon>
        <taxon>Microascaceae</taxon>
        <taxon>Parascedosporium</taxon>
    </lineage>
</organism>
<dbReference type="SUPFAM" id="SSF51905">
    <property type="entry name" value="FAD/NAD(P)-binding domain"/>
    <property type="match status" value="1"/>
</dbReference>
<dbReference type="PANTHER" id="PTHR47178:SF1">
    <property type="entry name" value="FAD-BINDING DOMAIN-CONTAINING PROTEIN-RELATED"/>
    <property type="match status" value="1"/>
</dbReference>
<feature type="compositionally biased region" description="Low complexity" evidence="6">
    <location>
        <begin position="324"/>
        <end position="352"/>
    </location>
</feature>
<sequence>MPDQAPPDHRLPVLIMGAGISGLVLAQHLRSLSVPFVVFERDSDLATRGLGWGLTLHWSLPALRHLIPDRVYARLPEAYVDRAAVERGEASRFPFYDLSTGELRAATPKAPEGQRIRVTRANLRRLLAEGIDIQWGKTFSSYESTPSSVTVTFEDGSSRTGCLLVACDGGASRVRRALFPTQHERHQIPVRTMGFRADFSPREIRAIRAMDPFFLQAAASENDTFMYFSILSGPRHPRTQSKRPRNGGSKGRGGRKKLFNKYTCQIVVSWPDRPGFFGEADGVAYPTTDEGRVGLLHRFASTWAEPFRSLALGIGLAGKGGAGSKRSSISSSPPSSPARSPSPLRGLRPPRGGVATEIKTMDLFDWPPPKGLRGTGRVVLMGDAMHQMTMYRGEGANHAIVDVQDFADLVAGPHLAPAQGPASFQELRRALDAYEDAVVERARPGVLASRRACLDAHEWGRSERRVRC</sequence>
<evidence type="ECO:0000313" key="8">
    <source>
        <dbReference type="EMBL" id="CAI4213067.1"/>
    </source>
</evidence>
<dbReference type="OrthoDB" id="47494at2759"/>
<keyword evidence="4" id="KW-0560">Oxidoreductase</keyword>
<protein>
    <recommendedName>
        <fullName evidence="7">FAD-binding domain-containing protein</fullName>
    </recommendedName>
</protein>
<dbReference type="PANTHER" id="PTHR47178">
    <property type="entry name" value="MONOOXYGENASE, FAD-BINDING"/>
    <property type="match status" value="1"/>
</dbReference>
<feature type="region of interest" description="Disordered" evidence="6">
    <location>
        <begin position="232"/>
        <end position="256"/>
    </location>
</feature>
<evidence type="ECO:0000256" key="4">
    <source>
        <dbReference type="ARBA" id="ARBA00023002"/>
    </source>
</evidence>
<dbReference type="Pfam" id="PF01494">
    <property type="entry name" value="FAD_binding_3"/>
    <property type="match status" value="1"/>
</dbReference>
<keyword evidence="9" id="KW-1185">Reference proteome</keyword>
<evidence type="ECO:0000256" key="5">
    <source>
        <dbReference type="ARBA" id="ARBA00023033"/>
    </source>
</evidence>
<evidence type="ECO:0000256" key="6">
    <source>
        <dbReference type="SAM" id="MobiDB-lite"/>
    </source>
</evidence>
<dbReference type="PRINTS" id="PR00420">
    <property type="entry name" value="RNGMNOXGNASE"/>
</dbReference>
<comment type="cofactor">
    <cofactor evidence="1">
        <name>FAD</name>
        <dbReference type="ChEBI" id="CHEBI:57692"/>
    </cofactor>
</comment>
<feature type="compositionally biased region" description="Basic residues" evidence="6">
    <location>
        <begin position="235"/>
        <end position="245"/>
    </location>
</feature>
<evidence type="ECO:0000256" key="2">
    <source>
        <dbReference type="ARBA" id="ARBA00022630"/>
    </source>
</evidence>
<evidence type="ECO:0000256" key="1">
    <source>
        <dbReference type="ARBA" id="ARBA00001974"/>
    </source>
</evidence>
<evidence type="ECO:0000313" key="9">
    <source>
        <dbReference type="Proteomes" id="UP000838763"/>
    </source>
</evidence>
<gene>
    <name evidence="8" type="ORF">PPNO1_LOCUS2819</name>
</gene>